<keyword evidence="4 5" id="KW-0472">Membrane</keyword>
<evidence type="ECO:0000256" key="5">
    <source>
        <dbReference type="SAM" id="Phobius"/>
    </source>
</evidence>
<keyword evidence="2 5" id="KW-0812">Transmembrane</keyword>
<feature type="transmembrane region" description="Helical" evidence="5">
    <location>
        <begin position="50"/>
        <end position="67"/>
    </location>
</feature>
<evidence type="ECO:0000259" key="6">
    <source>
        <dbReference type="Pfam" id="PF02656"/>
    </source>
</evidence>
<keyword evidence="3 5" id="KW-1133">Transmembrane helix</keyword>
<evidence type="ECO:0000256" key="3">
    <source>
        <dbReference type="ARBA" id="ARBA00022989"/>
    </source>
</evidence>
<protein>
    <submittedName>
        <fullName evidence="7">Putative membrane protein</fullName>
    </submittedName>
</protein>
<proteinExistence type="predicted"/>
<evidence type="ECO:0000256" key="2">
    <source>
        <dbReference type="ARBA" id="ARBA00022692"/>
    </source>
</evidence>
<dbReference type="Proteomes" id="UP000315389">
    <property type="component" value="Unassembled WGS sequence"/>
</dbReference>
<dbReference type="EMBL" id="VFOS01000002">
    <property type="protein sequence ID" value="TQL62072.1"/>
    <property type="molecule type" value="Genomic_DNA"/>
</dbReference>
<dbReference type="Pfam" id="PF02656">
    <property type="entry name" value="DUF202"/>
    <property type="match status" value="1"/>
</dbReference>
<feature type="transmembrane region" description="Helical" evidence="5">
    <location>
        <begin position="114"/>
        <end position="140"/>
    </location>
</feature>
<feature type="transmembrane region" description="Helical" evidence="5">
    <location>
        <begin position="79"/>
        <end position="102"/>
    </location>
</feature>
<evidence type="ECO:0000313" key="8">
    <source>
        <dbReference type="Proteomes" id="UP000315389"/>
    </source>
</evidence>
<comment type="caution">
    <text evidence="7">The sequence shown here is derived from an EMBL/GenBank/DDBJ whole genome shotgun (WGS) entry which is preliminary data.</text>
</comment>
<dbReference type="GO" id="GO:0012505">
    <property type="term" value="C:endomembrane system"/>
    <property type="evidence" value="ECO:0007669"/>
    <property type="project" value="UniProtKB-SubCell"/>
</dbReference>
<organism evidence="7 8">
    <name type="scientific">Rarobacter faecitabidus</name>
    <dbReference type="NCBI Taxonomy" id="13243"/>
    <lineage>
        <taxon>Bacteria</taxon>
        <taxon>Bacillati</taxon>
        <taxon>Actinomycetota</taxon>
        <taxon>Actinomycetes</taxon>
        <taxon>Micrococcales</taxon>
        <taxon>Rarobacteraceae</taxon>
        <taxon>Rarobacter</taxon>
    </lineage>
</organism>
<name>A0A542ZNZ0_RARFA</name>
<dbReference type="AlphaFoldDB" id="A0A542ZNZ0"/>
<evidence type="ECO:0000256" key="1">
    <source>
        <dbReference type="ARBA" id="ARBA00004127"/>
    </source>
</evidence>
<comment type="subcellular location">
    <subcellularLocation>
        <location evidence="1">Endomembrane system</location>
        <topology evidence="1">Multi-pass membrane protein</topology>
    </subcellularLocation>
</comment>
<evidence type="ECO:0000313" key="7">
    <source>
        <dbReference type="EMBL" id="TQL62072.1"/>
    </source>
</evidence>
<keyword evidence="8" id="KW-1185">Reference proteome</keyword>
<sequence length="141" mass="15245">MRLTRTRPRHLPFTRAAYAGRVTDRRFPDYVYRAGEDPDPRFTLANERTFLAWARTALALIAGGVALETIELPMPPGLQFAAALVLLILGVVAAALAFAGWMRRERAMRLGEPLPGTFALVMLAGGIVVAGTLIAIGVMLA</sequence>
<reference evidence="7 8" key="1">
    <citation type="submission" date="2019-06" db="EMBL/GenBank/DDBJ databases">
        <title>Sequencing the genomes of 1000 actinobacteria strains.</title>
        <authorList>
            <person name="Klenk H.-P."/>
        </authorList>
    </citation>
    <scope>NUCLEOTIDE SEQUENCE [LARGE SCALE GENOMIC DNA]</scope>
    <source>
        <strain evidence="7 8">DSM 4813</strain>
    </source>
</reference>
<evidence type="ECO:0000256" key="4">
    <source>
        <dbReference type="ARBA" id="ARBA00023136"/>
    </source>
</evidence>
<feature type="domain" description="DUF202" evidence="6">
    <location>
        <begin position="41"/>
        <end position="107"/>
    </location>
</feature>
<dbReference type="InterPro" id="IPR003807">
    <property type="entry name" value="DUF202"/>
</dbReference>
<gene>
    <name evidence="7" type="ORF">FB461_1706</name>
</gene>
<accession>A0A542ZNZ0</accession>